<evidence type="ECO:0000313" key="8">
    <source>
        <dbReference type="Proteomes" id="UP000225833"/>
    </source>
</evidence>
<dbReference type="AlphaFoldDB" id="A0A2D0J2R5"/>
<evidence type="ECO:0000256" key="3">
    <source>
        <dbReference type="ARBA" id="ARBA00022801"/>
    </source>
</evidence>
<dbReference type="GO" id="GO:0016811">
    <property type="term" value="F:hydrolase activity, acting on carbon-nitrogen (but not peptide) bonds, in linear amides"/>
    <property type="evidence" value="ECO:0007669"/>
    <property type="project" value="InterPro"/>
</dbReference>
<dbReference type="Gene3D" id="1.10.1400.10">
    <property type="match status" value="1"/>
</dbReference>
<feature type="signal peptide" evidence="5">
    <location>
        <begin position="1"/>
        <end position="25"/>
    </location>
</feature>
<feature type="chain" id="PRO_5012226294" evidence="5">
    <location>
        <begin position="26"/>
        <end position="816"/>
    </location>
</feature>
<evidence type="ECO:0000256" key="2">
    <source>
        <dbReference type="ARBA" id="ARBA00022729"/>
    </source>
</evidence>
<dbReference type="InterPro" id="IPR043147">
    <property type="entry name" value="Penicillin_amidase_A-knob"/>
</dbReference>
<evidence type="ECO:0000256" key="5">
    <source>
        <dbReference type="SAM" id="SignalP"/>
    </source>
</evidence>
<dbReference type="Proteomes" id="UP000665047">
    <property type="component" value="Chromosome"/>
</dbReference>
<keyword evidence="3" id="KW-0378">Hydrolase</keyword>
<gene>
    <name evidence="7" type="ORF">HGO23_09785</name>
    <name evidence="6" type="ORF">Xbud_01280</name>
</gene>
<dbReference type="OrthoDB" id="9760084at2"/>
<dbReference type="SUPFAM" id="SSF56235">
    <property type="entry name" value="N-terminal nucleophile aminohydrolases (Ntn hydrolases)"/>
    <property type="match status" value="1"/>
</dbReference>
<dbReference type="Gene3D" id="1.10.439.10">
    <property type="entry name" value="Penicillin Amidohydrolase, domain 1"/>
    <property type="match status" value="1"/>
</dbReference>
<dbReference type="Gene3D" id="2.30.120.10">
    <property type="match status" value="1"/>
</dbReference>
<dbReference type="EMBL" id="NIBS01000004">
    <property type="protein sequence ID" value="PHM28683.1"/>
    <property type="molecule type" value="Genomic_DNA"/>
</dbReference>
<dbReference type="Pfam" id="PF01804">
    <property type="entry name" value="Penicil_amidase"/>
    <property type="match status" value="1"/>
</dbReference>
<accession>A0A2D0J2R5</accession>
<evidence type="ECO:0000256" key="1">
    <source>
        <dbReference type="ARBA" id="ARBA00006586"/>
    </source>
</evidence>
<dbReference type="RefSeq" id="WP_099135259.1">
    <property type="nucleotide sequence ID" value="NZ_CAWNNJ010000108.1"/>
</dbReference>
<dbReference type="GO" id="GO:0017000">
    <property type="term" value="P:antibiotic biosynthetic process"/>
    <property type="evidence" value="ECO:0007669"/>
    <property type="project" value="InterPro"/>
</dbReference>
<reference evidence="7 9" key="2">
    <citation type="submission" date="2021-03" db="EMBL/GenBank/DDBJ databases">
        <title>Complete Genome Sequence Data of Xenorhabdus budapestensis strain C72, a Candidate Biological Control Agent, from China.</title>
        <authorList>
            <person name="LI B."/>
            <person name="WANG S."/>
            <person name="QIU D."/>
        </authorList>
    </citation>
    <scope>NUCLEOTIDE SEQUENCE [LARGE SCALE GENOMIC DNA]</scope>
    <source>
        <strain evidence="7 9">C-7-2</strain>
    </source>
</reference>
<dbReference type="InterPro" id="IPR043146">
    <property type="entry name" value="Penicillin_amidase_N_B-knob"/>
</dbReference>
<proteinExistence type="inferred from homology"/>
<sequence>MIFETIRIKSCLKMFTFIFSSSLLAGCLHHTPTTQANSHLDKYAEIRRTSLGIPHIKAKNWVGLGYGYGYVQAQDNLCTIADSLLTYRGERSRYFGGQATLVYEGITDRVKNLDSDFYHRHILSEDMLERMIQAQPEKVKQLVSGFTAGYNRYLHELPLHNTAHHACRNKAWIQPISEQDIYRRMYAVLFAEGYTRMLTNIVSAQPPTTLSTTDISPPESPVSIASFHLNRLASRGVGSNVYGFGTQATNSDSPLLFGNPHWFWFGPDRFYQAQFTIPGEINVSGASFLGIPIIQIGFNDNIAWSHTNSVAARMGFYELSLAPDDPLSYLRDGKKIKMQANIITVQVKQDSGALTPVTRTLYKSEYGPLVNLSPLRWDTEKAFAVRDINQENFRLWRNWLRWGQSRSLDEFIAIQQQEAAMPWVNTVAVGRGNDQAWYADMGAVPNVSPEQVKICTTKSRQILAAQLAPGIPFFDGSHSFCDWQSDPDSVQTGAVGPARMPNLLRTDYVANMNDSYWLTNPQSPLTGYPVIFGPDGNKPVSMRTRLGHIMVQERLQGRDQYPGKFINNEVLQKMVLNSRVLTAELFKSQLLEKACHSPLVDVQHDPLNDITYSSPQRVNVTTACHILKAWDNKGNITAQGAHIWDGVWDRLLDLPDHILFAIPFNKNDPLNTPRKLHADITETLRQALGATVLDLNHRGLSLNAQRGDYLYLSRGNNRVPLYGGCDEIGYFTIACVKKIDDTKLDTFGNSYLQLIGFPNNKVEAYTSLLTSLSDDPASPHYSDSTRFYKAKQWLHLPFEESEIISDPNYSLLILKD</sequence>
<dbReference type="PANTHER" id="PTHR34218:SF3">
    <property type="entry name" value="ACYL-HOMOSERINE LACTONE ACYLASE PVDQ"/>
    <property type="match status" value="1"/>
</dbReference>
<comment type="similarity">
    <text evidence="1">Belongs to the peptidase S45 family.</text>
</comment>
<evidence type="ECO:0000256" key="4">
    <source>
        <dbReference type="ARBA" id="ARBA00023145"/>
    </source>
</evidence>
<evidence type="ECO:0000313" key="7">
    <source>
        <dbReference type="EMBL" id="QTL41558.1"/>
    </source>
</evidence>
<evidence type="ECO:0000313" key="9">
    <source>
        <dbReference type="Proteomes" id="UP000665047"/>
    </source>
</evidence>
<keyword evidence="2 5" id="KW-0732">Signal</keyword>
<dbReference type="InterPro" id="IPR029055">
    <property type="entry name" value="Ntn_hydrolases_N"/>
</dbReference>
<dbReference type="InterPro" id="IPR002692">
    <property type="entry name" value="S45"/>
</dbReference>
<dbReference type="InterPro" id="IPR023343">
    <property type="entry name" value="Penicillin_amidase_dom1"/>
</dbReference>
<dbReference type="Proteomes" id="UP000225833">
    <property type="component" value="Unassembled WGS sequence"/>
</dbReference>
<organism evidence="6 8">
    <name type="scientific">Xenorhabdus budapestensis</name>
    <dbReference type="NCBI Taxonomy" id="290110"/>
    <lineage>
        <taxon>Bacteria</taxon>
        <taxon>Pseudomonadati</taxon>
        <taxon>Pseudomonadota</taxon>
        <taxon>Gammaproteobacteria</taxon>
        <taxon>Enterobacterales</taxon>
        <taxon>Morganellaceae</taxon>
        <taxon>Xenorhabdus</taxon>
    </lineage>
</organism>
<dbReference type="PANTHER" id="PTHR34218">
    <property type="entry name" value="PEPTIDASE S45 PENICILLIN AMIDASE"/>
    <property type="match status" value="1"/>
</dbReference>
<name>A0A2D0J2R5_XENBU</name>
<dbReference type="Gene3D" id="3.60.20.10">
    <property type="entry name" value="Glutamine Phosphoribosylpyrophosphate, subunit 1, domain 1"/>
    <property type="match status" value="1"/>
</dbReference>
<keyword evidence="9" id="KW-1185">Reference proteome</keyword>
<dbReference type="EMBL" id="CP072455">
    <property type="protein sequence ID" value="QTL41558.1"/>
    <property type="molecule type" value="Genomic_DNA"/>
</dbReference>
<protein>
    <submittedName>
        <fullName evidence="7">Penicillin acylase family protein</fullName>
    </submittedName>
    <submittedName>
        <fullName evidence="6">Peptidase S45, penicillin amidase</fullName>
    </submittedName>
</protein>
<reference evidence="6 8" key="1">
    <citation type="journal article" date="2017" name="Nat. Microbiol.">
        <title>Natural product diversity associated with the nematode symbionts Photorhabdus and Xenorhabdus.</title>
        <authorList>
            <person name="Tobias N.J."/>
            <person name="Wolff H."/>
            <person name="Djahanschiri B."/>
            <person name="Grundmann F."/>
            <person name="Kronenwerth M."/>
            <person name="Shi Y.M."/>
            <person name="Simonyi S."/>
            <person name="Grun P."/>
            <person name="Shapiro-Ilan D."/>
            <person name="Pidot S.J."/>
            <person name="Stinear T.P."/>
            <person name="Ebersberger I."/>
            <person name="Bode H.B."/>
        </authorList>
    </citation>
    <scope>NUCLEOTIDE SEQUENCE [LARGE SCALE GENOMIC DNA]</scope>
    <source>
        <strain evidence="6 8">DSM 16342</strain>
    </source>
</reference>
<keyword evidence="4" id="KW-0865">Zymogen</keyword>
<dbReference type="PROSITE" id="PS51257">
    <property type="entry name" value="PROKAR_LIPOPROTEIN"/>
    <property type="match status" value="1"/>
</dbReference>
<evidence type="ECO:0000313" key="6">
    <source>
        <dbReference type="EMBL" id="PHM28683.1"/>
    </source>
</evidence>